<sequence>MNLMSILKNTTFRLLSIVFAIYTLAWLYLNLINPWNESFNNAFTDSYGIIAGIGGIAGFSIAKKWGGIKSVVGRSLLAFSTGLTFNFLGQVSYAIYFYVYKVENPYPSFGEIFYFGSIPIYIIGAWLLAAASGSKLSLASYRSKKIVSILLPISMMLLSYSVFLKSYEFDWTQPILIFLDFGYPLGQAISVSLAILTFYLSKGTLGGIMKSSVLLIVTALIIQYVSDTTFLYQTFQDAWEPAGTSDLLFTISYFLMSLAILQFGEVVDKIGAGKKLKCTQN</sequence>
<evidence type="ECO:0000313" key="3">
    <source>
        <dbReference type="Proteomes" id="UP000229756"/>
    </source>
</evidence>
<feature type="transmembrane region" description="Helical" evidence="1">
    <location>
        <begin position="112"/>
        <end position="134"/>
    </location>
</feature>
<reference evidence="3" key="1">
    <citation type="submission" date="2017-09" db="EMBL/GenBank/DDBJ databases">
        <title>Depth-based differentiation of microbial function through sediment-hosted aquifers and enrichment of novel symbionts in the deep terrestrial subsurface.</title>
        <authorList>
            <person name="Probst A.J."/>
            <person name="Ladd B."/>
            <person name="Jarett J.K."/>
            <person name="Geller-Mcgrath D.E."/>
            <person name="Sieber C.M.K."/>
            <person name="Emerson J.B."/>
            <person name="Anantharaman K."/>
            <person name="Thomas B.C."/>
            <person name="Malmstrom R."/>
            <person name="Stieglmeier M."/>
            <person name="Klingl A."/>
            <person name="Woyke T."/>
            <person name="Ryan C.M."/>
            <person name="Banfield J.F."/>
        </authorList>
    </citation>
    <scope>NUCLEOTIDE SEQUENCE [LARGE SCALE GENOMIC DNA]</scope>
</reference>
<feature type="transmembrane region" description="Helical" evidence="1">
    <location>
        <begin position="175"/>
        <end position="200"/>
    </location>
</feature>
<evidence type="ECO:0000256" key="1">
    <source>
        <dbReference type="SAM" id="Phobius"/>
    </source>
</evidence>
<organism evidence="2 3">
    <name type="scientific">candidate division WWE3 bacterium CG_4_9_14_0_2_um_filter_35_11</name>
    <dbReference type="NCBI Taxonomy" id="1975077"/>
    <lineage>
        <taxon>Bacteria</taxon>
        <taxon>Katanobacteria</taxon>
    </lineage>
</organism>
<dbReference type="Proteomes" id="UP000229756">
    <property type="component" value="Unassembled WGS sequence"/>
</dbReference>
<feature type="transmembrane region" description="Helical" evidence="1">
    <location>
        <begin position="146"/>
        <end position="163"/>
    </location>
</feature>
<name>A0A2M8ELG0_UNCKA</name>
<feature type="transmembrane region" description="Helical" evidence="1">
    <location>
        <begin position="49"/>
        <end position="65"/>
    </location>
</feature>
<keyword evidence="1" id="KW-1133">Transmembrane helix</keyword>
<keyword evidence="1" id="KW-0472">Membrane</keyword>
<evidence type="ECO:0000313" key="2">
    <source>
        <dbReference type="EMBL" id="PJC23579.1"/>
    </source>
</evidence>
<comment type="caution">
    <text evidence="2">The sequence shown here is derived from an EMBL/GenBank/DDBJ whole genome shotgun (WGS) entry which is preliminary data.</text>
</comment>
<dbReference type="AlphaFoldDB" id="A0A2M8ELG0"/>
<gene>
    <name evidence="2" type="ORF">CO058_02735</name>
</gene>
<feature type="transmembrane region" description="Helical" evidence="1">
    <location>
        <begin position="77"/>
        <end position="100"/>
    </location>
</feature>
<accession>A0A2M8ELG0</accession>
<dbReference type="EMBL" id="PFSJ01000020">
    <property type="protein sequence ID" value="PJC23579.1"/>
    <property type="molecule type" value="Genomic_DNA"/>
</dbReference>
<feature type="transmembrane region" description="Helical" evidence="1">
    <location>
        <begin position="12"/>
        <end position="29"/>
    </location>
</feature>
<feature type="transmembrane region" description="Helical" evidence="1">
    <location>
        <begin position="212"/>
        <end position="235"/>
    </location>
</feature>
<proteinExistence type="predicted"/>
<protein>
    <submittedName>
        <fullName evidence="2">Uncharacterized protein</fullName>
    </submittedName>
</protein>
<keyword evidence="1" id="KW-0812">Transmembrane</keyword>
<feature type="transmembrane region" description="Helical" evidence="1">
    <location>
        <begin position="247"/>
        <end position="267"/>
    </location>
</feature>